<dbReference type="EMBL" id="KI669496">
    <property type="protein sequence ID" value="OCF36159.1"/>
    <property type="molecule type" value="Genomic_DNA"/>
</dbReference>
<keyword evidence="3" id="KW-1185">Reference proteome</keyword>
<evidence type="ECO:0000256" key="1">
    <source>
        <dbReference type="SAM" id="MobiDB-lite"/>
    </source>
</evidence>
<dbReference type="Proteomes" id="UP000092666">
    <property type="component" value="Unassembled WGS sequence"/>
</dbReference>
<protein>
    <recommendedName>
        <fullName evidence="4">BTB domain-containing protein</fullName>
    </recommendedName>
</protein>
<organism evidence="2 3">
    <name type="scientific">Kwoniella heveanensis BCC8398</name>
    <dbReference type="NCBI Taxonomy" id="1296120"/>
    <lineage>
        <taxon>Eukaryota</taxon>
        <taxon>Fungi</taxon>
        <taxon>Dikarya</taxon>
        <taxon>Basidiomycota</taxon>
        <taxon>Agaricomycotina</taxon>
        <taxon>Tremellomycetes</taxon>
        <taxon>Tremellales</taxon>
        <taxon>Cryptococcaceae</taxon>
        <taxon>Kwoniella</taxon>
    </lineage>
</organism>
<reference evidence="2 3" key="1">
    <citation type="submission" date="2013-07" db="EMBL/GenBank/DDBJ databases">
        <title>The Genome Sequence of Cryptococcus heveanensis BCC8398.</title>
        <authorList>
            <consortium name="The Broad Institute Genome Sequencing Platform"/>
            <person name="Cuomo C."/>
            <person name="Litvintseva A."/>
            <person name="Chen Y."/>
            <person name="Heitman J."/>
            <person name="Sun S."/>
            <person name="Springer D."/>
            <person name="Dromer F."/>
            <person name="Young S.K."/>
            <person name="Zeng Q."/>
            <person name="Gargeya S."/>
            <person name="Fitzgerald M."/>
            <person name="Abouelleil A."/>
            <person name="Alvarado L."/>
            <person name="Berlin A.M."/>
            <person name="Chapman S.B."/>
            <person name="Dewar J."/>
            <person name="Goldberg J."/>
            <person name="Griggs A."/>
            <person name="Gujja S."/>
            <person name="Hansen M."/>
            <person name="Howarth C."/>
            <person name="Imamovic A."/>
            <person name="Larimer J."/>
            <person name="McCowan C."/>
            <person name="Murphy C."/>
            <person name="Pearson M."/>
            <person name="Priest M."/>
            <person name="Roberts A."/>
            <person name="Saif S."/>
            <person name="Shea T."/>
            <person name="Sykes S."/>
            <person name="Wortman J."/>
            <person name="Nusbaum C."/>
            <person name="Birren B."/>
        </authorList>
    </citation>
    <scope>NUCLEOTIDE SEQUENCE [LARGE SCALE GENOMIC DNA]</scope>
    <source>
        <strain evidence="2 3">BCC8398</strain>
    </source>
</reference>
<reference evidence="3" key="2">
    <citation type="submission" date="2013-12" db="EMBL/GenBank/DDBJ databases">
        <title>Evolution of pathogenesis and genome organization in the Tremellales.</title>
        <authorList>
            <person name="Cuomo C."/>
            <person name="Litvintseva A."/>
            <person name="Heitman J."/>
            <person name="Chen Y."/>
            <person name="Sun S."/>
            <person name="Springer D."/>
            <person name="Dromer F."/>
            <person name="Young S."/>
            <person name="Zeng Q."/>
            <person name="Chapman S."/>
            <person name="Gujja S."/>
            <person name="Saif S."/>
            <person name="Birren B."/>
        </authorList>
    </citation>
    <scope>NUCLEOTIDE SEQUENCE [LARGE SCALE GENOMIC DNA]</scope>
    <source>
        <strain evidence="3">BCC8398</strain>
    </source>
</reference>
<name>A0A1B9GYR0_9TREE</name>
<evidence type="ECO:0000313" key="2">
    <source>
        <dbReference type="EMBL" id="OCF36159.1"/>
    </source>
</evidence>
<dbReference type="AlphaFoldDB" id="A0A1B9GYR0"/>
<proteinExistence type="predicted"/>
<gene>
    <name evidence="2" type="ORF">I316_02031</name>
</gene>
<feature type="region of interest" description="Disordered" evidence="1">
    <location>
        <begin position="1"/>
        <end position="23"/>
    </location>
</feature>
<sequence length="247" mass="27529">MSEGDHDRAPERAQEKEETDCRHPFHCDPKNDIILISKEGTELRASGYHLGLASLFFEGLLSLPPAENDDEVSPVGGQNEPIQLDFSHATVSLFLDLASSHEPCLPPLEMHRAKELLALTEFTLSSEKLVSLAHEAVKDAFADHPFELLVLASDRNDVPMARQALGRISSSTLKCRMFHTSSTTLTPQDKDEFHAFLRSLNPSFRLSLLTIILTSGEVRETRHTSLRPGLFLNDDWSSLAKKFNPSI</sequence>
<accession>A0A1B9GYR0</accession>
<evidence type="ECO:0000313" key="3">
    <source>
        <dbReference type="Proteomes" id="UP000092666"/>
    </source>
</evidence>
<dbReference type="OrthoDB" id="2564085at2759"/>
<evidence type="ECO:0008006" key="4">
    <source>
        <dbReference type="Google" id="ProtNLM"/>
    </source>
</evidence>